<dbReference type="SUPFAM" id="SSF81665">
    <property type="entry name" value="Calcium ATPase, transmembrane domain M"/>
    <property type="match status" value="1"/>
</dbReference>
<feature type="domain" description="P-type ATPase A" evidence="7">
    <location>
        <begin position="99"/>
        <end position="198"/>
    </location>
</feature>
<keyword evidence="3" id="KW-1278">Translocase</keyword>
<reference evidence="9" key="1">
    <citation type="journal article" date="2019" name="Int. J. Syst. Evol. Microbiol.">
        <title>The Global Catalogue of Microorganisms (GCM) 10K type strain sequencing project: providing services to taxonomists for standard genome sequencing and annotation.</title>
        <authorList>
            <consortium name="The Broad Institute Genomics Platform"/>
            <consortium name="The Broad Institute Genome Sequencing Center for Infectious Disease"/>
            <person name="Wu L."/>
            <person name="Ma J."/>
        </authorList>
    </citation>
    <scope>NUCLEOTIDE SEQUENCE [LARGE SCALE GENOMIC DNA]</scope>
    <source>
        <strain evidence="9">JCM 17388</strain>
    </source>
</reference>
<dbReference type="Pfam" id="PF00122">
    <property type="entry name" value="E1-E2_ATPase"/>
    <property type="match status" value="1"/>
</dbReference>
<protein>
    <submittedName>
        <fullName evidence="8">HAD-IC family P-type ATPase</fullName>
    </submittedName>
</protein>
<dbReference type="PRINTS" id="PR00119">
    <property type="entry name" value="CATATPASE"/>
</dbReference>
<dbReference type="InterPro" id="IPR036412">
    <property type="entry name" value="HAD-like_sf"/>
</dbReference>
<feature type="transmembrane region" description="Helical" evidence="6">
    <location>
        <begin position="656"/>
        <end position="678"/>
    </location>
</feature>
<evidence type="ECO:0000313" key="9">
    <source>
        <dbReference type="Proteomes" id="UP001501251"/>
    </source>
</evidence>
<dbReference type="PANTHER" id="PTHR42861">
    <property type="entry name" value="CALCIUM-TRANSPORTING ATPASE"/>
    <property type="match status" value="1"/>
</dbReference>
<evidence type="ECO:0000313" key="8">
    <source>
        <dbReference type="EMBL" id="GAA4204447.1"/>
    </source>
</evidence>
<dbReference type="Gene3D" id="1.20.1110.10">
    <property type="entry name" value="Calcium-transporting ATPase, transmembrane domain"/>
    <property type="match status" value="1"/>
</dbReference>
<dbReference type="Gene3D" id="2.70.150.10">
    <property type="entry name" value="Calcium-transporting ATPase, cytoplasmic transduction domain A"/>
    <property type="match status" value="1"/>
</dbReference>
<dbReference type="InterPro" id="IPR001757">
    <property type="entry name" value="P_typ_ATPase"/>
</dbReference>
<dbReference type="SFLD" id="SFLDF00027">
    <property type="entry name" value="p-type_atpase"/>
    <property type="match status" value="1"/>
</dbReference>
<dbReference type="PROSITE" id="PS00154">
    <property type="entry name" value="ATPASE_E1_E2"/>
    <property type="match status" value="1"/>
</dbReference>
<dbReference type="SFLD" id="SFLDS00003">
    <property type="entry name" value="Haloacid_Dehalogenase"/>
    <property type="match status" value="1"/>
</dbReference>
<feature type="transmembrane region" description="Helical" evidence="6">
    <location>
        <begin position="37"/>
        <end position="60"/>
    </location>
</feature>
<evidence type="ECO:0000256" key="3">
    <source>
        <dbReference type="ARBA" id="ARBA00022967"/>
    </source>
</evidence>
<feature type="transmembrane region" description="Helical" evidence="6">
    <location>
        <begin position="216"/>
        <end position="236"/>
    </location>
</feature>
<evidence type="ECO:0000256" key="1">
    <source>
        <dbReference type="ARBA" id="ARBA00004651"/>
    </source>
</evidence>
<dbReference type="SFLD" id="SFLDG00002">
    <property type="entry name" value="C1.7:_P-type_atpase_like"/>
    <property type="match status" value="1"/>
</dbReference>
<dbReference type="PRINTS" id="PR00120">
    <property type="entry name" value="HATPASE"/>
</dbReference>
<dbReference type="NCBIfam" id="TIGR01494">
    <property type="entry name" value="ATPase_P-type"/>
    <property type="match status" value="2"/>
</dbReference>
<name>A0ABP8BDP3_9ACTN</name>
<dbReference type="InterPro" id="IPR059000">
    <property type="entry name" value="ATPase_P-type_domA"/>
</dbReference>
<gene>
    <name evidence="8" type="ORF">GCM10022252_63510</name>
</gene>
<feature type="transmembrane region" description="Helical" evidence="6">
    <location>
        <begin position="66"/>
        <end position="84"/>
    </location>
</feature>
<feature type="transmembrane region" description="Helical" evidence="6">
    <location>
        <begin position="747"/>
        <end position="770"/>
    </location>
</feature>
<dbReference type="InterPro" id="IPR023298">
    <property type="entry name" value="ATPase_P-typ_TM_dom_sf"/>
</dbReference>
<dbReference type="Gene3D" id="3.40.50.1000">
    <property type="entry name" value="HAD superfamily/HAD-like"/>
    <property type="match status" value="1"/>
</dbReference>
<dbReference type="InterPro" id="IPR023214">
    <property type="entry name" value="HAD_sf"/>
</dbReference>
<keyword evidence="2 6" id="KW-0812">Transmembrane</keyword>
<dbReference type="Pfam" id="PF00702">
    <property type="entry name" value="Hydrolase"/>
    <property type="match status" value="1"/>
</dbReference>
<feature type="transmembrane region" description="Helical" evidence="6">
    <location>
        <begin position="626"/>
        <end position="644"/>
    </location>
</feature>
<comment type="caution">
    <text evidence="8">The sequence shown here is derived from an EMBL/GenBank/DDBJ whole genome shotgun (WGS) entry which is preliminary data.</text>
</comment>
<dbReference type="InterPro" id="IPR044492">
    <property type="entry name" value="P_typ_ATPase_HD_dom"/>
</dbReference>
<evidence type="ECO:0000259" key="7">
    <source>
        <dbReference type="Pfam" id="PF00122"/>
    </source>
</evidence>
<feature type="transmembrane region" description="Helical" evidence="6">
    <location>
        <begin position="690"/>
        <end position="709"/>
    </location>
</feature>
<dbReference type="InterPro" id="IPR018303">
    <property type="entry name" value="ATPase_P-typ_P_site"/>
</dbReference>
<feature type="transmembrane region" description="Helical" evidence="6">
    <location>
        <begin position="601"/>
        <end position="620"/>
    </location>
</feature>
<proteinExistence type="predicted"/>
<accession>A0ABP8BDP3</accession>
<dbReference type="Gene3D" id="3.40.1110.10">
    <property type="entry name" value="Calcium-transporting ATPase, cytoplasmic domain N"/>
    <property type="match status" value="1"/>
</dbReference>
<keyword evidence="4 6" id="KW-1133">Transmembrane helix</keyword>
<comment type="subcellular location">
    <subcellularLocation>
        <location evidence="1">Cell membrane</location>
        <topology evidence="1">Multi-pass membrane protein</topology>
    </subcellularLocation>
</comment>
<dbReference type="InterPro" id="IPR008250">
    <property type="entry name" value="ATPase_P-typ_transduc_dom_A_sf"/>
</dbReference>
<dbReference type="InterPro" id="IPR023299">
    <property type="entry name" value="ATPase_P-typ_cyto_dom_N"/>
</dbReference>
<keyword evidence="9" id="KW-1185">Reference proteome</keyword>
<sequence>MEQVANRGLTSAEVAERVAAGQVNDVRRRSSRSVSAIVRANVLTLFNGVIGALWVLIMIFGEWQDGLFGLVIVANAGIGIVQELRAKRTLDRLAIVNESPVRVRRDGTDTEIPPRRVVLGDLVLLSPGDQLLVDGEVVDADGLEVDESLLTGEADPVHKRPGDPGDEVLSGSFVVAGRGSYVATRVGRDAYAARLAEEASAFSLSHSELREGVTRFIKYVTWLVIPIGALLTWSQVSRQTSVGEAVTGTVAGIVTMIPEGLVLMTSIAFAVGVIRLGRRRCLVQELPAIEILARVDTLCLDKTGTLTSGGMELDEVRPLRDDLPVHEALAALANLDPDPNPTARAVQARYPGSPGWTATTKVPFSSARKWSGAEFDEHGGWVLGAPDVLLPPGSPAYDEAGALAATGLRVLALCGVTSLRDPDDLGTVEAAAVVVLRQRIRPDAAETLAYFAGQRVTVKVISGDNPESVSAIATSLGIPGGERAVDARTLPEDDPEKLAEIMENNTVFGRVSPHQKRLFVGALQSRGHTVAMTGDGVNDVLALKDADLGVAMGSGSGATRAVAQVVLMDDGFTSLPSVVGEGRRVLANIERVAGLFLTKTFYAIVLSLLTGVIGLAFPFAPRHSTLINALTIGVPAFFLALAPSNERARSGFVPRVLRLAVPAGIVCAAAVYLSYWIAQSGSSTLGESRTSAVITLFVAAWWVLVLVARPYVWWRVALVASMAGLFALALAVPFTREFFALTIGGPAAGLTAAGLGVAAGVVLTGVFMIVRSRRTEPIQGDIPSVQDRPADTLGA</sequence>
<feature type="transmembrane region" description="Helical" evidence="6">
    <location>
        <begin position="248"/>
        <end position="274"/>
    </location>
</feature>
<dbReference type="EMBL" id="BAABAQ010000014">
    <property type="protein sequence ID" value="GAA4204447.1"/>
    <property type="molecule type" value="Genomic_DNA"/>
</dbReference>
<evidence type="ECO:0000256" key="2">
    <source>
        <dbReference type="ARBA" id="ARBA00022692"/>
    </source>
</evidence>
<keyword evidence="5 6" id="KW-0472">Membrane</keyword>
<evidence type="ECO:0000256" key="6">
    <source>
        <dbReference type="SAM" id="Phobius"/>
    </source>
</evidence>
<feature type="transmembrane region" description="Helical" evidence="6">
    <location>
        <begin position="716"/>
        <end position="735"/>
    </location>
</feature>
<evidence type="ECO:0000256" key="5">
    <source>
        <dbReference type="ARBA" id="ARBA00023136"/>
    </source>
</evidence>
<dbReference type="SUPFAM" id="SSF56784">
    <property type="entry name" value="HAD-like"/>
    <property type="match status" value="1"/>
</dbReference>
<organism evidence="8 9">
    <name type="scientific">Streptosporangium oxazolinicum</name>
    <dbReference type="NCBI Taxonomy" id="909287"/>
    <lineage>
        <taxon>Bacteria</taxon>
        <taxon>Bacillati</taxon>
        <taxon>Actinomycetota</taxon>
        <taxon>Actinomycetes</taxon>
        <taxon>Streptosporangiales</taxon>
        <taxon>Streptosporangiaceae</taxon>
        <taxon>Streptosporangium</taxon>
    </lineage>
</organism>
<evidence type="ECO:0000256" key="4">
    <source>
        <dbReference type="ARBA" id="ARBA00022989"/>
    </source>
</evidence>
<dbReference type="Proteomes" id="UP001501251">
    <property type="component" value="Unassembled WGS sequence"/>
</dbReference>
<dbReference type="SUPFAM" id="SSF81653">
    <property type="entry name" value="Calcium ATPase, transduction domain A"/>
    <property type="match status" value="1"/>
</dbReference>